<keyword evidence="2" id="KW-0288">FMN</keyword>
<dbReference type="GO" id="GO:0016491">
    <property type="term" value="F:oxidoreductase activity"/>
    <property type="evidence" value="ECO:0007669"/>
    <property type="project" value="UniProtKB-KW"/>
</dbReference>
<keyword evidence="4" id="KW-0503">Monooxygenase</keyword>
<keyword evidence="7" id="KW-1185">Reference proteome</keyword>
<dbReference type="InterPro" id="IPR011251">
    <property type="entry name" value="Luciferase-like_dom"/>
</dbReference>
<proteinExistence type="predicted"/>
<dbReference type="Proteomes" id="UP001597419">
    <property type="component" value="Unassembled WGS sequence"/>
</dbReference>
<evidence type="ECO:0000259" key="5">
    <source>
        <dbReference type="Pfam" id="PF00296"/>
    </source>
</evidence>
<dbReference type="EMBL" id="JBHUKU010000035">
    <property type="protein sequence ID" value="MFD2465610.1"/>
    <property type="molecule type" value="Genomic_DNA"/>
</dbReference>
<evidence type="ECO:0000256" key="2">
    <source>
        <dbReference type="ARBA" id="ARBA00022643"/>
    </source>
</evidence>
<evidence type="ECO:0000256" key="3">
    <source>
        <dbReference type="ARBA" id="ARBA00023002"/>
    </source>
</evidence>
<evidence type="ECO:0000256" key="4">
    <source>
        <dbReference type="ARBA" id="ARBA00023033"/>
    </source>
</evidence>
<dbReference type="NCBIfam" id="TIGR03621">
    <property type="entry name" value="F420_MSMEG_2516"/>
    <property type="match status" value="1"/>
</dbReference>
<feature type="domain" description="Luciferase-like" evidence="5">
    <location>
        <begin position="9"/>
        <end position="181"/>
    </location>
</feature>
<evidence type="ECO:0000313" key="7">
    <source>
        <dbReference type="Proteomes" id="UP001597419"/>
    </source>
</evidence>
<dbReference type="PANTHER" id="PTHR42847:SF4">
    <property type="entry name" value="ALKANESULFONATE MONOOXYGENASE-RELATED"/>
    <property type="match status" value="1"/>
</dbReference>
<protein>
    <submittedName>
        <fullName evidence="6">LLM class F420-dependent oxidoreductase</fullName>
        <ecNumber evidence="6">1.-.-.-</ecNumber>
    </submittedName>
</protein>
<comment type="caution">
    <text evidence="6">The sequence shown here is derived from an EMBL/GenBank/DDBJ whole genome shotgun (WGS) entry which is preliminary data.</text>
</comment>
<dbReference type="InterPro" id="IPR019923">
    <property type="entry name" value="Lucif-like_OxRdtase_MSMEG_2516"/>
</dbReference>
<dbReference type="PANTHER" id="PTHR42847">
    <property type="entry name" value="ALKANESULFONATE MONOOXYGENASE"/>
    <property type="match status" value="1"/>
</dbReference>
<accession>A0ABW5GXM6</accession>
<dbReference type="RefSeq" id="WP_345408743.1">
    <property type="nucleotide sequence ID" value="NZ_BAABHG010000030.1"/>
</dbReference>
<name>A0ABW5GXM6_9PSEU</name>
<dbReference type="InterPro" id="IPR036661">
    <property type="entry name" value="Luciferase-like_sf"/>
</dbReference>
<dbReference type="EC" id="1.-.-.-" evidence="6"/>
<gene>
    <name evidence="6" type="ORF">ACFSYJ_43875</name>
</gene>
<keyword evidence="3 6" id="KW-0560">Oxidoreductase</keyword>
<dbReference type="Pfam" id="PF00296">
    <property type="entry name" value="Bac_luciferase"/>
    <property type="match status" value="1"/>
</dbReference>
<keyword evidence="1" id="KW-0285">Flavoprotein</keyword>
<evidence type="ECO:0000313" key="6">
    <source>
        <dbReference type="EMBL" id="MFD2465610.1"/>
    </source>
</evidence>
<dbReference type="Gene3D" id="3.20.20.30">
    <property type="entry name" value="Luciferase-like domain"/>
    <property type="match status" value="1"/>
</dbReference>
<dbReference type="InterPro" id="IPR050172">
    <property type="entry name" value="SsuD_RutA_monooxygenase"/>
</dbReference>
<reference evidence="7" key="1">
    <citation type="journal article" date="2019" name="Int. J. Syst. Evol. Microbiol.">
        <title>The Global Catalogue of Microorganisms (GCM) 10K type strain sequencing project: providing services to taxonomists for standard genome sequencing and annotation.</title>
        <authorList>
            <consortium name="The Broad Institute Genomics Platform"/>
            <consortium name="The Broad Institute Genome Sequencing Center for Infectious Disease"/>
            <person name="Wu L."/>
            <person name="Ma J."/>
        </authorList>
    </citation>
    <scope>NUCLEOTIDE SEQUENCE [LARGE SCALE GENOMIC DNA]</scope>
    <source>
        <strain evidence="7">CGMCC 4.7643</strain>
    </source>
</reference>
<dbReference type="SUPFAM" id="SSF51679">
    <property type="entry name" value="Bacterial luciferase-like"/>
    <property type="match status" value="1"/>
</dbReference>
<evidence type="ECO:0000256" key="1">
    <source>
        <dbReference type="ARBA" id="ARBA00022630"/>
    </source>
</evidence>
<organism evidence="6 7">
    <name type="scientific">Amycolatopsis samaneae</name>
    <dbReference type="NCBI Taxonomy" id="664691"/>
    <lineage>
        <taxon>Bacteria</taxon>
        <taxon>Bacillati</taxon>
        <taxon>Actinomycetota</taxon>
        <taxon>Actinomycetes</taxon>
        <taxon>Pseudonocardiales</taxon>
        <taxon>Pseudonocardiaceae</taxon>
        <taxon>Amycolatopsis</taxon>
    </lineage>
</organism>
<sequence>MTTRPFRFGVNLLTSDSRTEWQAKAKKAEELGYDVLNVPDHLGRPAPFPALVAAAEVTTTARLGTYVLNAGFYRPALLAREVATTDLLSGGRFELGLGAGYVKEEFEAAGLPFPGAGARVDHLVRTVTELRDLFSGDHRPAPVQRPAPPIMIAGQGRRILRAAAEHADIVGIAGALPRDAEDTGHGALAEKVELVRSAAGPRAAELELNLLIKGVARDAASADLSFQRRFAPELSDEQLLRLPGVLVGGPAAIADSLHEYRETYGITYFSVLEFHQDAFAKVIAQVR</sequence>